<proteinExistence type="predicted"/>
<dbReference type="InterPro" id="IPR048178">
    <property type="entry name" value="MobP1_relaxase-like"/>
</dbReference>
<feature type="compositionally biased region" description="Basic and acidic residues" evidence="1">
    <location>
        <begin position="377"/>
        <end position="416"/>
    </location>
</feature>
<dbReference type="STRING" id="360107.CHAB381_0150"/>
<feature type="domain" description="MobA/VirD2-like nuclease" evidence="2">
    <location>
        <begin position="102"/>
        <end position="211"/>
    </location>
</feature>
<dbReference type="HOGENOM" id="CLU_708859_0_0_7"/>
<sequence length="416" mass="49053">MVKKYKKDELDDLFIAKKVFTELDKKQKNSYSYKNKIGSYKYHSKQPIFSVKNYTKKQTEVVIKITGSSKNFGSLKAHLKYISRNGELEIENSDENIFFGKDDLKNMSNSFNEIIEIPTENEIRNNSLKEKREVLHFVFSMKDYNDAPLKKIKEASIKTMKEIYPNNYFVIAMHNDTDNPHCHIAVKVRDKNGKRINPKKSDLAYMRAIFAKELRALKIDATATIKKDSINFKTDEFLNDKVIKLRDDYKKPEHKNHYYEVISYGEAHYKFDINNKKSFYVRYRTTKGQDIDIWADDLKRVVQENDVRTGDYCRFAITGEKPVVVQFRDKKTGILCQKTSYKKMWDVSIENKKEKALKPLKNFTPNEIIGINSDDINDNRKNDNEVFDKQKSSRKRSLEIKKKDNPIENKKYKNIE</sequence>
<protein>
    <submittedName>
        <fullName evidence="3">Cpp17</fullName>
    </submittedName>
</protein>
<dbReference type="AlphaFoldDB" id="A7HZR8"/>
<accession>A7HZR8</accession>
<evidence type="ECO:0000256" key="1">
    <source>
        <dbReference type="SAM" id="MobiDB-lite"/>
    </source>
</evidence>
<evidence type="ECO:0000313" key="3">
    <source>
        <dbReference type="EMBL" id="ABS52419.1"/>
    </source>
</evidence>
<dbReference type="KEGG" id="cha:CHAB381_0150"/>
<dbReference type="Proteomes" id="UP000002407">
    <property type="component" value="Chromosome"/>
</dbReference>
<reference evidence="4" key="1">
    <citation type="submission" date="2007-07" db="EMBL/GenBank/DDBJ databases">
        <title>Complete genome sequence of Campylobacter hominis ATCC BAA-381, a commensal isolated from the human gastrointestinal tract.</title>
        <authorList>
            <person name="Fouts D.E."/>
            <person name="Mongodin E.F."/>
            <person name="Puiu D."/>
            <person name="Sebastian Y."/>
            <person name="Miller W.G."/>
            <person name="Mandrell R.E."/>
            <person name="Nelson K.E."/>
        </authorList>
    </citation>
    <scope>NUCLEOTIDE SEQUENCE [LARGE SCALE GENOMIC DNA]</scope>
    <source>
        <strain evidence="4">ATCC BAA-381 / LMG 19568 / NCTC 13146 / CH001A</strain>
    </source>
</reference>
<dbReference type="NCBIfam" id="NF041450">
    <property type="entry name" value="MobP1"/>
    <property type="match status" value="1"/>
</dbReference>
<dbReference type="OrthoDB" id="5348809at2"/>
<feature type="region of interest" description="Disordered" evidence="1">
    <location>
        <begin position="371"/>
        <end position="416"/>
    </location>
</feature>
<evidence type="ECO:0000313" key="4">
    <source>
        <dbReference type="Proteomes" id="UP000002407"/>
    </source>
</evidence>
<dbReference type="RefSeq" id="WP_011991606.1">
    <property type="nucleotide sequence ID" value="NC_009714.1"/>
</dbReference>
<dbReference type="Pfam" id="PF03432">
    <property type="entry name" value="Relaxase"/>
    <property type="match status" value="1"/>
</dbReference>
<evidence type="ECO:0000259" key="2">
    <source>
        <dbReference type="Pfam" id="PF03432"/>
    </source>
</evidence>
<dbReference type="InterPro" id="IPR005094">
    <property type="entry name" value="Endonuclease_MobA/VirD2"/>
</dbReference>
<name>A7HZR8_CAMHC</name>
<keyword evidence="4" id="KW-1185">Reference proteome</keyword>
<dbReference type="eggNOG" id="COG3843">
    <property type="taxonomic scope" value="Bacteria"/>
</dbReference>
<organism evidence="3 4">
    <name type="scientific">Campylobacter hominis (strain ATCC BAA-381 / DSM 21671 / CCUG 45161 / LMG 19568 / NCTC 13146 / CH001A)</name>
    <dbReference type="NCBI Taxonomy" id="360107"/>
    <lineage>
        <taxon>Bacteria</taxon>
        <taxon>Pseudomonadati</taxon>
        <taxon>Campylobacterota</taxon>
        <taxon>Epsilonproteobacteria</taxon>
        <taxon>Campylobacterales</taxon>
        <taxon>Campylobacteraceae</taxon>
        <taxon>Campylobacter</taxon>
    </lineage>
</organism>
<dbReference type="EMBL" id="CP000776">
    <property type="protein sequence ID" value="ABS52419.1"/>
    <property type="molecule type" value="Genomic_DNA"/>
</dbReference>
<gene>
    <name evidence="3" type="ordered locus">CHAB381_0150</name>
</gene>